<dbReference type="InterPro" id="IPR044691">
    <property type="entry name" value="DCC1_Trx"/>
</dbReference>
<dbReference type="InterPro" id="IPR007263">
    <property type="entry name" value="DCC1-like"/>
</dbReference>
<evidence type="ECO:0000313" key="2">
    <source>
        <dbReference type="Proteomes" id="UP001500713"/>
    </source>
</evidence>
<dbReference type="PANTHER" id="PTHR34290:SF2">
    <property type="entry name" value="OS04G0668800 PROTEIN"/>
    <property type="match status" value="1"/>
</dbReference>
<gene>
    <name evidence="1" type="ORF">GCM10009096_00140</name>
</gene>
<evidence type="ECO:0000313" key="1">
    <source>
        <dbReference type="EMBL" id="GAA0463628.1"/>
    </source>
</evidence>
<comment type="caution">
    <text evidence="1">The sequence shown here is derived from an EMBL/GenBank/DDBJ whole genome shotgun (WGS) entry which is preliminary data.</text>
</comment>
<dbReference type="Proteomes" id="UP001500713">
    <property type="component" value="Unassembled WGS sequence"/>
</dbReference>
<dbReference type="PANTHER" id="PTHR34290">
    <property type="entry name" value="SI:CH73-390P7.2"/>
    <property type="match status" value="1"/>
</dbReference>
<keyword evidence="2" id="KW-1185">Reference proteome</keyword>
<dbReference type="EMBL" id="BAAAEM010000002">
    <property type="protein sequence ID" value="GAA0463628.1"/>
    <property type="molecule type" value="Genomic_DNA"/>
</dbReference>
<proteinExistence type="predicted"/>
<organism evidence="1 2">
    <name type="scientific">Parasphingorhabdus litoris</name>
    <dbReference type="NCBI Taxonomy" id="394733"/>
    <lineage>
        <taxon>Bacteria</taxon>
        <taxon>Pseudomonadati</taxon>
        <taxon>Pseudomonadota</taxon>
        <taxon>Alphaproteobacteria</taxon>
        <taxon>Sphingomonadales</taxon>
        <taxon>Sphingomonadaceae</taxon>
        <taxon>Parasphingorhabdus</taxon>
    </lineage>
</organism>
<reference evidence="1 2" key="1">
    <citation type="journal article" date="2019" name="Int. J. Syst. Evol. Microbiol.">
        <title>The Global Catalogue of Microorganisms (GCM) 10K type strain sequencing project: providing services to taxonomists for standard genome sequencing and annotation.</title>
        <authorList>
            <consortium name="The Broad Institute Genomics Platform"/>
            <consortium name="The Broad Institute Genome Sequencing Center for Infectious Disease"/>
            <person name="Wu L."/>
            <person name="Ma J."/>
        </authorList>
    </citation>
    <scope>NUCLEOTIDE SEQUENCE [LARGE SCALE GENOMIC DNA]</scope>
    <source>
        <strain evidence="1 2">JCM 14162</strain>
    </source>
</reference>
<name>A0ABN0ZZ69_9SPHN</name>
<sequence>MKMAEVTVWYDGSCPLCVREIALMKRLDRNNAIEFIDLMRFETPCPVDRKLMMTRFHASEKGTLHSGAAAFAAMWRAIPLLHPLGLAAKQSWILNLLERLYNLFLHVRPHLQKLVGGRKNHDQTKA</sequence>
<dbReference type="Pfam" id="PF04134">
    <property type="entry name" value="DCC1-like"/>
    <property type="match status" value="1"/>
</dbReference>
<protein>
    <submittedName>
        <fullName evidence="1">DUF393 domain-containing protein</fullName>
    </submittedName>
</protein>
<accession>A0ABN0ZZ69</accession>